<sequence length="99" mass="10814">MIFLKRFLMSIKPKQINFAVINSLLLLSKLDPNASPNLGYSNAISFRRIKPRTTGNIATVPSTPARIPKPRLFRIATAIGAFADSSCADKMPLLPLGCN</sequence>
<name>A0A834HLB5_RHYFE</name>
<dbReference type="AlphaFoldDB" id="A0A834HLB5"/>
<protein>
    <submittedName>
        <fullName evidence="1">Uncharacterized protein</fullName>
    </submittedName>
</protein>
<organism evidence="1 2">
    <name type="scientific">Rhynchophorus ferrugineus</name>
    <name type="common">Red palm weevil</name>
    <name type="synonym">Curculio ferrugineus</name>
    <dbReference type="NCBI Taxonomy" id="354439"/>
    <lineage>
        <taxon>Eukaryota</taxon>
        <taxon>Metazoa</taxon>
        <taxon>Ecdysozoa</taxon>
        <taxon>Arthropoda</taxon>
        <taxon>Hexapoda</taxon>
        <taxon>Insecta</taxon>
        <taxon>Pterygota</taxon>
        <taxon>Neoptera</taxon>
        <taxon>Endopterygota</taxon>
        <taxon>Coleoptera</taxon>
        <taxon>Polyphaga</taxon>
        <taxon>Cucujiformia</taxon>
        <taxon>Curculionidae</taxon>
        <taxon>Dryophthorinae</taxon>
        <taxon>Rhynchophorus</taxon>
    </lineage>
</organism>
<reference evidence="1" key="1">
    <citation type="submission" date="2020-08" db="EMBL/GenBank/DDBJ databases">
        <title>Genome sequencing and assembly of the red palm weevil Rhynchophorus ferrugineus.</title>
        <authorList>
            <person name="Dias G.B."/>
            <person name="Bergman C.M."/>
            <person name="Manee M."/>
        </authorList>
    </citation>
    <scope>NUCLEOTIDE SEQUENCE</scope>
    <source>
        <strain evidence="1">AA-2017</strain>
        <tissue evidence="1">Whole larva</tissue>
    </source>
</reference>
<proteinExistence type="predicted"/>
<evidence type="ECO:0000313" key="1">
    <source>
        <dbReference type="EMBL" id="KAF7263784.1"/>
    </source>
</evidence>
<comment type="caution">
    <text evidence="1">The sequence shown here is derived from an EMBL/GenBank/DDBJ whole genome shotgun (WGS) entry which is preliminary data.</text>
</comment>
<gene>
    <name evidence="1" type="ORF">GWI33_001162</name>
</gene>
<dbReference type="Proteomes" id="UP000625711">
    <property type="component" value="Unassembled WGS sequence"/>
</dbReference>
<dbReference type="EMBL" id="JAACXV010019503">
    <property type="protein sequence ID" value="KAF7263784.1"/>
    <property type="molecule type" value="Genomic_DNA"/>
</dbReference>
<accession>A0A834HLB5</accession>
<evidence type="ECO:0000313" key="2">
    <source>
        <dbReference type="Proteomes" id="UP000625711"/>
    </source>
</evidence>
<keyword evidence="2" id="KW-1185">Reference proteome</keyword>